<dbReference type="Pfam" id="PF03453">
    <property type="entry name" value="MoeA_N"/>
    <property type="match status" value="1"/>
</dbReference>
<dbReference type="SUPFAM" id="SSF53218">
    <property type="entry name" value="Molybdenum cofactor biosynthesis proteins"/>
    <property type="match status" value="1"/>
</dbReference>
<dbReference type="Proteomes" id="UP000013520">
    <property type="component" value="Chromosome"/>
</dbReference>
<dbReference type="SUPFAM" id="SSF53850">
    <property type="entry name" value="Periplasmic binding protein-like II"/>
    <property type="match status" value="1"/>
</dbReference>
<protein>
    <recommendedName>
        <fullName evidence="6 10">Molybdopterin molybdenumtransferase</fullName>
        <ecNumber evidence="5 10">2.10.1.1</ecNumber>
    </recommendedName>
</protein>
<dbReference type="InterPro" id="IPR036135">
    <property type="entry name" value="MoeA_linker/N_sf"/>
</dbReference>
<dbReference type="GO" id="GO:0046872">
    <property type="term" value="F:metal ion binding"/>
    <property type="evidence" value="ECO:0007669"/>
    <property type="project" value="UniProtKB-UniRule"/>
</dbReference>
<dbReference type="RefSeq" id="WP_006523736.1">
    <property type="nucleotide sequence ID" value="NC_021184.1"/>
</dbReference>
<sequence>MKRDVYLEDKPLDKALAEYLDYLAGLGALAPGPSEFIAVEDAAGRVTAAPVYARTSSPHYHAAAMDGVAVKAADTFGASDATPKKLSLGPRAAVVDTGDPLPPECDAVIMIEDVHFIEESVFEITAGAVPWQHVRVIGEDVVATEMIVPANHRLRPVDLGGILAGGLTEIAVHPRPKVALLPTGTELVQPGVQLQPGDIIEYNTRVLGAMVAEWGGAPRRREITADDYQALKARLQEAVSEYDVVLINAGSSAGREDFTAELIGELGRVLTHGVAIKPGKPVVLGEVAGKPVVGVPGYSVSAVLAAELFVKPIIYSKLGAVPPAREKTSAIVSRKIVSPMGTEEFVRVKLGQVGDKIIATAISRGAGVIMSMVRADGMLRVPRLSEGYNAGQSVSVELMRPLEEVRETTVIIGSHDIALDVLANHLRQKYPFATLSSAHVGSLGGLSALKRGEAHCAGTHLLDEQTGDYNVSYIKRLLADQPVVLVNLVHREQGLIVAPGNPHDIQGVRDLAARGLSYINRQRGAGTRILFDFKLKEQSINPDEIKGYEREEYTHMAVAAAVASGSADAGMGIRAAALALGLDFVPVVEERYDLCIPGAYYDTPYIKRLLEVIAEPAFQQEVQSLGGYDLRDCGKIMYDSRG</sequence>
<comment type="cofactor">
    <cofactor evidence="10">
        <name>Mg(2+)</name>
        <dbReference type="ChEBI" id="CHEBI:18420"/>
    </cofactor>
</comment>
<dbReference type="InterPro" id="IPR005110">
    <property type="entry name" value="MoeA_linker/N"/>
</dbReference>
<dbReference type="GO" id="GO:0061599">
    <property type="term" value="F:molybdopterin molybdotransferase activity"/>
    <property type="evidence" value="ECO:0007669"/>
    <property type="project" value="UniProtKB-UniRule"/>
</dbReference>
<dbReference type="InterPro" id="IPR036688">
    <property type="entry name" value="MoeA_C_domain_IV_sf"/>
</dbReference>
<evidence type="ECO:0000256" key="4">
    <source>
        <dbReference type="ARBA" id="ARBA00010763"/>
    </source>
</evidence>
<keyword evidence="8 10" id="KW-0501">Molybdenum cofactor biosynthesis</keyword>
<dbReference type="EMBL" id="CP003273">
    <property type="protein sequence ID" value="AGL00721.1"/>
    <property type="molecule type" value="Genomic_DNA"/>
</dbReference>
<name>R4KM54_9FIRM</name>
<proteinExistence type="inferred from homology"/>
<keyword evidence="10" id="KW-0479">Metal-binding</keyword>
<evidence type="ECO:0000256" key="2">
    <source>
        <dbReference type="ARBA" id="ARBA00003487"/>
    </source>
</evidence>
<dbReference type="AlphaFoldDB" id="R4KM54"/>
<organism evidence="12 13">
    <name type="scientific">Desulfoscipio gibsoniae DSM 7213</name>
    <dbReference type="NCBI Taxonomy" id="767817"/>
    <lineage>
        <taxon>Bacteria</taxon>
        <taxon>Bacillati</taxon>
        <taxon>Bacillota</taxon>
        <taxon>Clostridia</taxon>
        <taxon>Eubacteriales</taxon>
        <taxon>Desulfallaceae</taxon>
        <taxon>Desulfoscipio</taxon>
    </lineage>
</organism>
<evidence type="ECO:0000256" key="1">
    <source>
        <dbReference type="ARBA" id="ARBA00002901"/>
    </source>
</evidence>
<comment type="function">
    <text evidence="1 10">Catalyzes the insertion of molybdate into adenylated molybdopterin with the concomitant release of AMP.</text>
</comment>
<dbReference type="SUPFAM" id="SSF63882">
    <property type="entry name" value="MoeA N-terminal region -like"/>
    <property type="match status" value="1"/>
</dbReference>
<dbReference type="SMART" id="SM00852">
    <property type="entry name" value="MoCF_biosynth"/>
    <property type="match status" value="1"/>
</dbReference>
<dbReference type="InterPro" id="IPR008284">
    <property type="entry name" value="MoCF_biosynth_CS"/>
</dbReference>
<dbReference type="GO" id="GO:0005829">
    <property type="term" value="C:cytosol"/>
    <property type="evidence" value="ECO:0007669"/>
    <property type="project" value="TreeGrafter"/>
</dbReference>
<dbReference type="NCBIfam" id="NF011068">
    <property type="entry name" value="PRK14498.1"/>
    <property type="match status" value="1"/>
</dbReference>
<keyword evidence="7 10" id="KW-0500">Molybdenum</keyword>
<dbReference type="Pfam" id="PF00994">
    <property type="entry name" value="MoCF_biosynth"/>
    <property type="match status" value="1"/>
</dbReference>
<dbReference type="InterPro" id="IPR038987">
    <property type="entry name" value="MoeA-like"/>
</dbReference>
<dbReference type="PROSITE" id="PS01079">
    <property type="entry name" value="MOCF_BIOSYNTHESIS_2"/>
    <property type="match status" value="1"/>
</dbReference>
<dbReference type="EC" id="2.10.1.1" evidence="5 10"/>
<comment type="catalytic activity">
    <reaction evidence="9">
        <text>adenylyl-molybdopterin + molybdate = Mo-molybdopterin + AMP + H(+)</text>
        <dbReference type="Rhea" id="RHEA:35047"/>
        <dbReference type="ChEBI" id="CHEBI:15378"/>
        <dbReference type="ChEBI" id="CHEBI:36264"/>
        <dbReference type="ChEBI" id="CHEBI:62727"/>
        <dbReference type="ChEBI" id="CHEBI:71302"/>
        <dbReference type="ChEBI" id="CHEBI:456215"/>
        <dbReference type="EC" id="2.10.1.1"/>
    </reaction>
</comment>
<dbReference type="InterPro" id="IPR024370">
    <property type="entry name" value="PBP_domain"/>
</dbReference>
<dbReference type="Gene3D" id="2.170.190.11">
    <property type="entry name" value="Molybdopterin biosynthesis moea protein, domain 3"/>
    <property type="match status" value="1"/>
</dbReference>
<reference evidence="12 13" key="1">
    <citation type="submission" date="2012-01" db="EMBL/GenBank/DDBJ databases">
        <title>Complete sequence of Desulfotomaculum gibsoniae DSM 7213.</title>
        <authorList>
            <consortium name="US DOE Joint Genome Institute"/>
            <person name="Lucas S."/>
            <person name="Han J."/>
            <person name="Lapidus A."/>
            <person name="Cheng J.-F."/>
            <person name="Goodwin L."/>
            <person name="Pitluck S."/>
            <person name="Peters L."/>
            <person name="Ovchinnikova G."/>
            <person name="Teshima H."/>
            <person name="Detter J.C."/>
            <person name="Han C."/>
            <person name="Tapia R."/>
            <person name="Land M."/>
            <person name="Hauser L."/>
            <person name="Kyrpides N."/>
            <person name="Ivanova N."/>
            <person name="Pagani I."/>
            <person name="Parshina S."/>
            <person name="Plugge C."/>
            <person name="Muyzer G."/>
            <person name="Kuever J."/>
            <person name="Ivanova A."/>
            <person name="Nazina T."/>
            <person name="Klenk H.-P."/>
            <person name="Brambilla E."/>
            <person name="Spring S."/>
            <person name="Stams A.F."/>
            <person name="Woyke T."/>
        </authorList>
    </citation>
    <scope>NUCLEOTIDE SEQUENCE [LARGE SCALE GENOMIC DNA]</scope>
    <source>
        <strain evidence="12 13">DSM 7213</strain>
    </source>
</reference>
<dbReference type="eggNOG" id="COG1910">
    <property type="taxonomic scope" value="Bacteria"/>
</dbReference>
<dbReference type="Gene3D" id="2.40.340.10">
    <property type="entry name" value="MoeA, C-terminal, domain IV"/>
    <property type="match status" value="1"/>
</dbReference>
<dbReference type="PANTHER" id="PTHR10192:SF16">
    <property type="entry name" value="MOLYBDOPTERIN MOLYBDENUMTRANSFERASE"/>
    <property type="match status" value="1"/>
</dbReference>
<dbReference type="Pfam" id="PF03454">
    <property type="entry name" value="MoeA_C"/>
    <property type="match status" value="1"/>
</dbReference>
<evidence type="ECO:0000313" key="13">
    <source>
        <dbReference type="Proteomes" id="UP000013520"/>
    </source>
</evidence>
<dbReference type="InterPro" id="IPR036425">
    <property type="entry name" value="MoaB/Mog-like_dom_sf"/>
</dbReference>
<dbReference type="Gene3D" id="3.40.980.10">
    <property type="entry name" value="MoaB/Mog-like domain"/>
    <property type="match status" value="1"/>
</dbReference>
<dbReference type="eggNOG" id="COG0303">
    <property type="taxonomic scope" value="Bacteria"/>
</dbReference>
<keyword evidence="13" id="KW-1185">Reference proteome</keyword>
<comment type="pathway">
    <text evidence="3 10">Cofactor biosynthesis; molybdopterin biosynthesis.</text>
</comment>
<comment type="function">
    <text evidence="2">May be involved in the biosynthesis of molybdopterin.</text>
</comment>
<dbReference type="CDD" id="cd00887">
    <property type="entry name" value="MoeA"/>
    <property type="match status" value="1"/>
</dbReference>
<dbReference type="Gene3D" id="3.90.105.10">
    <property type="entry name" value="Molybdopterin biosynthesis moea protein, domain 2"/>
    <property type="match status" value="1"/>
</dbReference>
<accession>R4KM54</accession>
<evidence type="ECO:0000256" key="10">
    <source>
        <dbReference type="RuleBase" id="RU365090"/>
    </source>
</evidence>
<evidence type="ECO:0000256" key="7">
    <source>
        <dbReference type="ARBA" id="ARBA00022505"/>
    </source>
</evidence>
<dbReference type="OrthoDB" id="9804758at2"/>
<dbReference type="Pfam" id="PF12727">
    <property type="entry name" value="PBP_like"/>
    <property type="match status" value="1"/>
</dbReference>
<dbReference type="InterPro" id="IPR001453">
    <property type="entry name" value="MoaB/Mog_dom"/>
</dbReference>
<evidence type="ECO:0000256" key="6">
    <source>
        <dbReference type="ARBA" id="ARBA00021108"/>
    </source>
</evidence>
<evidence type="ECO:0000256" key="3">
    <source>
        <dbReference type="ARBA" id="ARBA00005046"/>
    </source>
</evidence>
<feature type="domain" description="MoaB/Mog" evidence="11">
    <location>
        <begin position="179"/>
        <end position="316"/>
    </location>
</feature>
<comment type="similarity">
    <text evidence="4 10">Belongs to the MoeA family.</text>
</comment>
<dbReference type="SUPFAM" id="SSF63867">
    <property type="entry name" value="MoeA C-terminal domain-like"/>
    <property type="match status" value="1"/>
</dbReference>
<dbReference type="STRING" id="767817.Desgi_1198"/>
<keyword evidence="10" id="KW-0808">Transferase</keyword>
<gene>
    <name evidence="12" type="ORF">Desgi_1198</name>
</gene>
<dbReference type="InterPro" id="IPR005111">
    <property type="entry name" value="MoeA_C_domain_IV"/>
</dbReference>
<evidence type="ECO:0000256" key="9">
    <source>
        <dbReference type="ARBA" id="ARBA00047317"/>
    </source>
</evidence>
<evidence type="ECO:0000313" key="12">
    <source>
        <dbReference type="EMBL" id="AGL00721.1"/>
    </source>
</evidence>
<dbReference type="PANTHER" id="PTHR10192">
    <property type="entry name" value="MOLYBDOPTERIN BIOSYNTHESIS PROTEIN"/>
    <property type="match status" value="1"/>
</dbReference>
<dbReference type="HOGENOM" id="CLU_010186_3_0_9"/>
<dbReference type="KEGG" id="dgi:Desgi_1198"/>
<evidence type="ECO:0000256" key="8">
    <source>
        <dbReference type="ARBA" id="ARBA00023150"/>
    </source>
</evidence>
<dbReference type="GO" id="GO:0006777">
    <property type="term" value="P:Mo-molybdopterin cofactor biosynthetic process"/>
    <property type="evidence" value="ECO:0007669"/>
    <property type="project" value="UniProtKB-UniRule"/>
</dbReference>
<evidence type="ECO:0000259" key="11">
    <source>
        <dbReference type="SMART" id="SM00852"/>
    </source>
</evidence>
<dbReference type="UniPathway" id="UPA00344"/>
<evidence type="ECO:0000256" key="5">
    <source>
        <dbReference type="ARBA" id="ARBA00013269"/>
    </source>
</evidence>
<keyword evidence="10" id="KW-0460">Magnesium</keyword>